<dbReference type="InterPro" id="IPR000792">
    <property type="entry name" value="Tscrpt_reg_LuxR_C"/>
</dbReference>
<feature type="domain" description="Response regulatory" evidence="4">
    <location>
        <begin position="7"/>
        <end position="123"/>
    </location>
</feature>
<evidence type="ECO:0000313" key="5">
    <source>
        <dbReference type="EMBL" id="NJB70116.1"/>
    </source>
</evidence>
<protein>
    <submittedName>
        <fullName evidence="5">DNA-binding NarL/FixJ family response regulator</fullName>
    </submittedName>
</protein>
<dbReference type="Pfam" id="PF00196">
    <property type="entry name" value="GerE"/>
    <property type="match status" value="1"/>
</dbReference>
<dbReference type="CDD" id="cd06170">
    <property type="entry name" value="LuxR_C_like"/>
    <property type="match status" value="1"/>
</dbReference>
<accession>A0A846QMB2</accession>
<dbReference type="PANTHER" id="PTHR45566">
    <property type="entry name" value="HTH-TYPE TRANSCRIPTIONAL REGULATOR YHJB-RELATED"/>
    <property type="match status" value="1"/>
</dbReference>
<dbReference type="InterPro" id="IPR011006">
    <property type="entry name" value="CheY-like_superfamily"/>
</dbReference>
<dbReference type="SMART" id="SM00448">
    <property type="entry name" value="REC"/>
    <property type="match status" value="1"/>
</dbReference>
<evidence type="ECO:0000313" key="6">
    <source>
        <dbReference type="Proteomes" id="UP000590442"/>
    </source>
</evidence>
<dbReference type="PRINTS" id="PR00038">
    <property type="entry name" value="HTHLUXR"/>
</dbReference>
<evidence type="ECO:0000256" key="2">
    <source>
        <dbReference type="PROSITE-ProRule" id="PRU00169"/>
    </source>
</evidence>
<dbReference type="GO" id="GO:0000160">
    <property type="term" value="P:phosphorelay signal transduction system"/>
    <property type="evidence" value="ECO:0007669"/>
    <property type="project" value="InterPro"/>
</dbReference>
<comment type="caution">
    <text evidence="2">Lacks conserved residue(s) required for the propagation of feature annotation.</text>
</comment>
<dbReference type="EMBL" id="JAATJJ010000001">
    <property type="protein sequence ID" value="NJB70116.1"/>
    <property type="molecule type" value="Genomic_DNA"/>
</dbReference>
<evidence type="ECO:0000259" key="4">
    <source>
        <dbReference type="PROSITE" id="PS50110"/>
    </source>
</evidence>
<evidence type="ECO:0000256" key="1">
    <source>
        <dbReference type="ARBA" id="ARBA00023125"/>
    </source>
</evidence>
<dbReference type="SUPFAM" id="SSF46894">
    <property type="entry name" value="C-terminal effector domain of the bipartite response regulators"/>
    <property type="match status" value="1"/>
</dbReference>
<dbReference type="PANTHER" id="PTHR45566:SF2">
    <property type="entry name" value="NARL SUBFAMILY"/>
    <property type="match status" value="1"/>
</dbReference>
<dbReference type="InterPro" id="IPR016032">
    <property type="entry name" value="Sig_transdc_resp-reg_C-effctor"/>
</dbReference>
<dbReference type="GO" id="GO:0006355">
    <property type="term" value="P:regulation of DNA-templated transcription"/>
    <property type="evidence" value="ECO:0007669"/>
    <property type="project" value="InterPro"/>
</dbReference>
<sequence>MKSNILKIIVIDDDPVSNYRYTEYFEETKNYSLMDIYASVNDALDSYNKIKPDIIVSEVSLPVVSGIAGIQMFKQRDPNVKVVMMSEDSDSKSIKKAFSSGCDGYVSKPLSAERFFHALDSVRLDGAVITNDIAKKVMSMFQQKSYDIFSKRENQIIEHLSKGATYKTIADRLFITTSAVNFHIQNIYLKLNVNSKSEALLKLQEIQ</sequence>
<dbReference type="SUPFAM" id="SSF52172">
    <property type="entry name" value="CheY-like"/>
    <property type="match status" value="1"/>
</dbReference>
<dbReference type="SMART" id="SM00421">
    <property type="entry name" value="HTH_LUXR"/>
    <property type="match status" value="1"/>
</dbReference>
<keyword evidence="6" id="KW-1185">Reference proteome</keyword>
<organism evidence="5 6">
    <name type="scientific">Saonia flava</name>
    <dbReference type="NCBI Taxonomy" id="523696"/>
    <lineage>
        <taxon>Bacteria</taxon>
        <taxon>Pseudomonadati</taxon>
        <taxon>Bacteroidota</taxon>
        <taxon>Flavobacteriia</taxon>
        <taxon>Flavobacteriales</taxon>
        <taxon>Flavobacteriaceae</taxon>
        <taxon>Saonia</taxon>
    </lineage>
</organism>
<feature type="domain" description="HTH luxR-type" evidence="3">
    <location>
        <begin position="142"/>
        <end position="207"/>
    </location>
</feature>
<name>A0A846QMB2_9FLAO</name>
<dbReference type="Pfam" id="PF00072">
    <property type="entry name" value="Response_reg"/>
    <property type="match status" value="1"/>
</dbReference>
<dbReference type="Proteomes" id="UP000590442">
    <property type="component" value="Unassembled WGS sequence"/>
</dbReference>
<dbReference type="AlphaFoldDB" id="A0A846QMB2"/>
<proteinExistence type="predicted"/>
<reference evidence="5 6" key="1">
    <citation type="submission" date="2020-03" db="EMBL/GenBank/DDBJ databases">
        <title>Genomic Encyclopedia of Type Strains, Phase IV (KMG-IV): sequencing the most valuable type-strain genomes for metagenomic binning, comparative biology and taxonomic classification.</title>
        <authorList>
            <person name="Goeker M."/>
        </authorList>
    </citation>
    <scope>NUCLEOTIDE SEQUENCE [LARGE SCALE GENOMIC DNA]</scope>
    <source>
        <strain evidence="5 6">DSM 29762</strain>
    </source>
</reference>
<dbReference type="Gene3D" id="3.40.50.2300">
    <property type="match status" value="1"/>
</dbReference>
<dbReference type="PROSITE" id="PS50043">
    <property type="entry name" value="HTH_LUXR_2"/>
    <property type="match status" value="1"/>
</dbReference>
<dbReference type="InterPro" id="IPR051015">
    <property type="entry name" value="EvgA-like"/>
</dbReference>
<dbReference type="PROSITE" id="PS50110">
    <property type="entry name" value="RESPONSE_REGULATORY"/>
    <property type="match status" value="1"/>
</dbReference>
<comment type="caution">
    <text evidence="5">The sequence shown here is derived from an EMBL/GenBank/DDBJ whole genome shotgun (WGS) entry which is preliminary data.</text>
</comment>
<dbReference type="GO" id="GO:0003677">
    <property type="term" value="F:DNA binding"/>
    <property type="evidence" value="ECO:0007669"/>
    <property type="project" value="UniProtKB-KW"/>
</dbReference>
<evidence type="ECO:0000259" key="3">
    <source>
        <dbReference type="PROSITE" id="PS50043"/>
    </source>
</evidence>
<gene>
    <name evidence="5" type="ORF">GGR42_000578</name>
</gene>
<dbReference type="RefSeq" id="WP_167960646.1">
    <property type="nucleotide sequence ID" value="NZ_JAATJJ010000001.1"/>
</dbReference>
<dbReference type="InterPro" id="IPR001789">
    <property type="entry name" value="Sig_transdc_resp-reg_receiver"/>
</dbReference>
<keyword evidence="1 5" id="KW-0238">DNA-binding</keyword>